<feature type="compositionally biased region" description="Basic residues" evidence="5">
    <location>
        <begin position="478"/>
        <end position="490"/>
    </location>
</feature>
<dbReference type="Pfam" id="PF08167">
    <property type="entry name" value="RIX1"/>
    <property type="match status" value="1"/>
</dbReference>
<gene>
    <name evidence="7" type="ORF">BGZ70_010634</name>
</gene>
<sequence length="851" mass="91819">MAAVVQATPTNLLDTLIRRYLKDDLAVREYVPFVLDTITHHRLLHDKNDQPATTANAGQQSTQHRIWSQRLRSLLESQHSGARWAGVCFVRITAQQSASMFTDHVRTWVTLLVGMLTKLESTATVGAIITTLSELFAKTAKRPDLKSDVTSKYLPDFHNHILSHKDKKELLPTIYKALTQSVILFPTTFRLAVDKTEALCVAYMDGQFDLEPELVKAAATCFAALHAAGGKNPNHPTERLTPSEQWRSNLQEIIKAMHRCLNDLYSTVDEDKADQTEMAGRNKHLNNMPAPAGDSVLRYPQLFGRFGSLSKALIACLTCPTKESVHLPLNNLVALLTRIYSVNSKTPMSDARGIDQQEYFILIAGVSSLHLSANEVLKTLLATAQDHLIRHMSHLATIVVKSIRHSVGSSSTVRSSTYSIVEACIQAFGIPFVNMVQVPLMAAILEDLRMPSARVVNPLEIGAGGANPNSRANNHTNSVKHKGGAGKNRRGGNNQANLSSLNPLEEIVSAQVFTGALNILSLVLTTAGPNLSPHARAAADTLIVTHLLNSQHHVNPIEQSETPFYAPAVRAQLYKVLVASVSSPGETQSSLVPLSVGIFKAGLNDTEKFVRDNCTTALTICDLVMHSRLPPMQRARTVAQPLGKGEKPVQDAGSTLFGAFEIASGSSKTAAADEDDDEEEEGESDEGEEAEQDQNEESEDEDGDVDMKVETPLPSKTSVASMTAFKAAGIIAPPQSAVQEEKSSTTTAIVHTKEMDRAGGVVDHEATQTVATSSSVSRTADRQETATVTAKVITATTTTTSTSTSTTTKTAQASASASTSRAGGDDGDDDDDAIPDINMDDDEDDEDMDSD</sequence>
<comment type="subcellular location">
    <subcellularLocation>
        <location evidence="1">Nucleus</location>
    </subcellularLocation>
</comment>
<comment type="caution">
    <text evidence="7">The sequence shown here is derived from an EMBL/GenBank/DDBJ whole genome shotgun (WGS) entry which is preliminary data.</text>
</comment>
<feature type="domain" description="Pre-rRNA-processing protein RIX1 N-terminal" evidence="6">
    <location>
        <begin position="16"/>
        <end position="208"/>
    </location>
</feature>
<dbReference type="GO" id="GO:0006364">
    <property type="term" value="P:rRNA processing"/>
    <property type="evidence" value="ECO:0007669"/>
    <property type="project" value="TreeGrafter"/>
</dbReference>
<evidence type="ECO:0000256" key="4">
    <source>
        <dbReference type="ARBA" id="ARBA00023242"/>
    </source>
</evidence>
<feature type="compositionally biased region" description="Low complexity" evidence="5">
    <location>
        <begin position="794"/>
        <end position="822"/>
    </location>
</feature>
<feature type="compositionally biased region" description="Acidic residues" evidence="5">
    <location>
        <begin position="825"/>
        <end position="851"/>
    </location>
</feature>
<feature type="region of interest" description="Disordered" evidence="5">
    <location>
        <begin position="463"/>
        <end position="497"/>
    </location>
</feature>
<feature type="region of interest" description="Disordered" evidence="5">
    <location>
        <begin position="767"/>
        <end position="786"/>
    </location>
</feature>
<feature type="compositionally biased region" description="Low complexity" evidence="5">
    <location>
        <begin position="767"/>
        <end position="778"/>
    </location>
</feature>
<dbReference type="EMBL" id="JAAAHY010000985">
    <property type="protein sequence ID" value="KAF9954208.1"/>
    <property type="molecule type" value="Genomic_DNA"/>
</dbReference>
<reference evidence="7" key="1">
    <citation type="journal article" date="2020" name="Fungal Divers.">
        <title>Resolving the Mortierellaceae phylogeny through synthesis of multi-gene phylogenetics and phylogenomics.</title>
        <authorList>
            <person name="Vandepol N."/>
            <person name="Liber J."/>
            <person name="Desiro A."/>
            <person name="Na H."/>
            <person name="Kennedy M."/>
            <person name="Barry K."/>
            <person name="Grigoriev I.V."/>
            <person name="Miller A.N."/>
            <person name="O'Donnell K."/>
            <person name="Stajich J.E."/>
            <person name="Bonito G."/>
        </authorList>
    </citation>
    <scope>NUCLEOTIDE SEQUENCE</scope>
    <source>
        <strain evidence="7">CK1249</strain>
    </source>
</reference>
<dbReference type="AlphaFoldDB" id="A0A9P6LZ74"/>
<keyword evidence="8" id="KW-1185">Reference proteome</keyword>
<feature type="region of interest" description="Disordered" evidence="5">
    <location>
        <begin position="794"/>
        <end position="851"/>
    </location>
</feature>
<evidence type="ECO:0000256" key="2">
    <source>
        <dbReference type="ARBA" id="ARBA00010511"/>
    </source>
</evidence>
<feature type="region of interest" description="Disordered" evidence="5">
    <location>
        <begin position="664"/>
        <end position="711"/>
    </location>
</feature>
<feature type="compositionally biased region" description="Acidic residues" evidence="5">
    <location>
        <begin position="672"/>
        <end position="704"/>
    </location>
</feature>
<keyword evidence="4" id="KW-0539">Nucleus</keyword>
<dbReference type="GO" id="GO:0005634">
    <property type="term" value="C:nucleus"/>
    <property type="evidence" value="ECO:0007669"/>
    <property type="project" value="UniProtKB-SubCell"/>
</dbReference>
<dbReference type="SUPFAM" id="SSF48371">
    <property type="entry name" value="ARM repeat"/>
    <property type="match status" value="1"/>
</dbReference>
<dbReference type="OrthoDB" id="20900at2759"/>
<dbReference type="PANTHER" id="PTHR34105">
    <property type="entry name" value="PROLINE-, GLUTAMIC ACID- AND LEUCINE-RICH PROTEIN 1"/>
    <property type="match status" value="1"/>
</dbReference>
<feature type="compositionally biased region" description="Polar residues" evidence="5">
    <location>
        <begin position="467"/>
        <end position="477"/>
    </location>
</feature>
<evidence type="ECO:0000259" key="6">
    <source>
        <dbReference type="Pfam" id="PF08167"/>
    </source>
</evidence>
<dbReference type="Proteomes" id="UP000738359">
    <property type="component" value="Unassembled WGS sequence"/>
</dbReference>
<proteinExistence type="inferred from homology"/>
<name>A0A9P6LZ74_MORAP</name>
<dbReference type="PANTHER" id="PTHR34105:SF1">
    <property type="entry name" value="PROLINE-, GLUTAMIC ACID- AND LEUCINE-RICH PROTEIN 1"/>
    <property type="match status" value="1"/>
</dbReference>
<accession>A0A9P6LZ74</accession>
<dbReference type="InterPro" id="IPR016024">
    <property type="entry name" value="ARM-type_fold"/>
</dbReference>
<organism evidence="7 8">
    <name type="scientific">Mortierella alpina</name>
    <name type="common">Oleaginous fungus</name>
    <name type="synonym">Mortierella renispora</name>
    <dbReference type="NCBI Taxonomy" id="64518"/>
    <lineage>
        <taxon>Eukaryota</taxon>
        <taxon>Fungi</taxon>
        <taxon>Fungi incertae sedis</taxon>
        <taxon>Mucoromycota</taxon>
        <taxon>Mortierellomycotina</taxon>
        <taxon>Mortierellomycetes</taxon>
        <taxon>Mortierellales</taxon>
        <taxon>Mortierellaceae</taxon>
        <taxon>Mortierella</taxon>
    </lineage>
</organism>
<evidence type="ECO:0000256" key="1">
    <source>
        <dbReference type="ARBA" id="ARBA00004123"/>
    </source>
</evidence>
<evidence type="ECO:0000256" key="5">
    <source>
        <dbReference type="SAM" id="MobiDB-lite"/>
    </source>
</evidence>
<evidence type="ECO:0000313" key="7">
    <source>
        <dbReference type="EMBL" id="KAF9954208.1"/>
    </source>
</evidence>
<protein>
    <recommendedName>
        <fullName evidence="3">Pre-rRNA-processing protein RIX1</fullName>
    </recommendedName>
</protein>
<dbReference type="InterPro" id="IPR012583">
    <property type="entry name" value="RIX1_N"/>
</dbReference>
<evidence type="ECO:0000256" key="3">
    <source>
        <dbReference type="ARBA" id="ARBA00021502"/>
    </source>
</evidence>
<comment type="similarity">
    <text evidence="2">Belongs to the RIX1/PELP1 family.</text>
</comment>
<evidence type="ECO:0000313" key="8">
    <source>
        <dbReference type="Proteomes" id="UP000738359"/>
    </source>
</evidence>